<sequence>MMYQFDPVIPEIKTTDTETLYLFIDGAQLTDLSQLPSDIPPLPVYCYLVYEELNQISPYLFHATPEIKQWFIGQNKPTAGFFFSSYWSAEELVQHFHQLIQVNSPYNTQSFLKMAHSEVAWALLKTKCQLFWEPMEKAWLPTRMGWKVLTHPDDKRKESPEAPLNLDEEQWMLFDEITWRNLLEKIHRHVGHHFPGMLNQEFFDLWIDAHARIAHQKGFATAGDQLRYFNIIGLLGEQSVTSEMYPDIYQLVHFTSKETPAERIKKAEKLALQYAEPETSRHFYVT</sequence>
<dbReference type="STRING" id="1216006.VA7868_02398"/>
<dbReference type="OrthoDB" id="6353266at2"/>
<accession>A0A1M5Z7D7</accession>
<evidence type="ECO:0000313" key="3">
    <source>
        <dbReference type="Proteomes" id="UP000184608"/>
    </source>
</evidence>
<feature type="domain" description="DUF4123" evidence="1">
    <location>
        <begin position="20"/>
        <end position="126"/>
    </location>
</feature>
<dbReference type="RefSeq" id="WP_073604063.1">
    <property type="nucleotide sequence ID" value="NZ_FQXZ01000023.1"/>
</dbReference>
<evidence type="ECO:0000259" key="1">
    <source>
        <dbReference type="Pfam" id="PF13503"/>
    </source>
</evidence>
<name>A0A1M5Z7D7_9VIBR</name>
<protein>
    <recommendedName>
        <fullName evidence="1">DUF4123 domain-containing protein</fullName>
    </recommendedName>
</protein>
<proteinExistence type="predicted"/>
<dbReference type="Proteomes" id="UP000184608">
    <property type="component" value="Unassembled WGS sequence"/>
</dbReference>
<keyword evidence="3" id="KW-1185">Reference proteome</keyword>
<evidence type="ECO:0000313" key="2">
    <source>
        <dbReference type="EMBL" id="SHI20149.1"/>
    </source>
</evidence>
<gene>
    <name evidence="2" type="ORF">VA7868_02398</name>
</gene>
<dbReference type="AlphaFoldDB" id="A0A1M5Z7D7"/>
<dbReference type="InterPro" id="IPR025391">
    <property type="entry name" value="DUF4123"/>
</dbReference>
<dbReference type="Pfam" id="PF13503">
    <property type="entry name" value="DUF4123"/>
    <property type="match status" value="1"/>
</dbReference>
<organism evidence="2 3">
    <name type="scientific">Vibrio aerogenes CECT 7868</name>
    <dbReference type="NCBI Taxonomy" id="1216006"/>
    <lineage>
        <taxon>Bacteria</taxon>
        <taxon>Pseudomonadati</taxon>
        <taxon>Pseudomonadota</taxon>
        <taxon>Gammaproteobacteria</taxon>
        <taxon>Vibrionales</taxon>
        <taxon>Vibrionaceae</taxon>
        <taxon>Vibrio</taxon>
    </lineage>
</organism>
<dbReference type="EMBL" id="FQXZ01000023">
    <property type="protein sequence ID" value="SHI20149.1"/>
    <property type="molecule type" value="Genomic_DNA"/>
</dbReference>
<reference evidence="2 3" key="1">
    <citation type="submission" date="2016-11" db="EMBL/GenBank/DDBJ databases">
        <authorList>
            <person name="Jaros S."/>
            <person name="Januszkiewicz K."/>
            <person name="Wedrychowicz H."/>
        </authorList>
    </citation>
    <scope>NUCLEOTIDE SEQUENCE [LARGE SCALE GENOMIC DNA]</scope>
    <source>
        <strain evidence="2 3">CECT 7868</strain>
    </source>
</reference>